<keyword evidence="3" id="KW-1185">Reference proteome</keyword>
<reference evidence="2" key="1">
    <citation type="submission" date="2022-04" db="EMBL/GenBank/DDBJ databases">
        <title>A functionally conserved STORR gene fusion in Papaver species that diverged 16.8 million years ago.</title>
        <authorList>
            <person name="Catania T."/>
        </authorList>
    </citation>
    <scope>NUCLEOTIDE SEQUENCE</scope>
    <source>
        <strain evidence="2">S-188037</strain>
    </source>
</reference>
<evidence type="ECO:0000313" key="3">
    <source>
        <dbReference type="Proteomes" id="UP001202328"/>
    </source>
</evidence>
<name>A0AAD4T8R2_9MAGN</name>
<feature type="region of interest" description="Disordered" evidence="1">
    <location>
        <begin position="372"/>
        <end position="433"/>
    </location>
</feature>
<dbReference type="AlphaFoldDB" id="A0AAD4T8R2"/>
<proteinExistence type="predicted"/>
<feature type="compositionally biased region" description="Basic and acidic residues" evidence="1">
    <location>
        <begin position="500"/>
        <end position="512"/>
    </location>
</feature>
<organism evidence="2 3">
    <name type="scientific">Papaver atlanticum</name>
    <dbReference type="NCBI Taxonomy" id="357466"/>
    <lineage>
        <taxon>Eukaryota</taxon>
        <taxon>Viridiplantae</taxon>
        <taxon>Streptophyta</taxon>
        <taxon>Embryophyta</taxon>
        <taxon>Tracheophyta</taxon>
        <taxon>Spermatophyta</taxon>
        <taxon>Magnoliopsida</taxon>
        <taxon>Ranunculales</taxon>
        <taxon>Papaveraceae</taxon>
        <taxon>Papaveroideae</taxon>
        <taxon>Papaver</taxon>
    </lineage>
</organism>
<dbReference type="PANTHER" id="PTHR37729">
    <property type="entry name" value="NEUROFILAMENT PROTEIN-LIKE PROTEIN"/>
    <property type="match status" value="1"/>
</dbReference>
<evidence type="ECO:0000256" key="1">
    <source>
        <dbReference type="SAM" id="MobiDB-lite"/>
    </source>
</evidence>
<feature type="region of interest" description="Disordered" evidence="1">
    <location>
        <begin position="478"/>
        <end position="522"/>
    </location>
</feature>
<accession>A0AAD4T8R2</accession>
<dbReference type="EMBL" id="JAJJMB010003633">
    <property type="protein sequence ID" value="KAI3946899.1"/>
    <property type="molecule type" value="Genomic_DNA"/>
</dbReference>
<feature type="compositionally biased region" description="Basic and acidic residues" evidence="1">
    <location>
        <begin position="385"/>
        <end position="433"/>
    </location>
</feature>
<sequence length="556" mass="60009">MATETVAIPDHTTTEQVEKQVCEVKAVEQEIISPPNENGVEVVEEKPITEELACPPHAVASEEKKDDQPIEAPAVVPVEKVDEVPVLDAQAVDVQKVIEECKPEPDVSSVPVAAIAVVEKEPEVVSNVSAVPVAEIAVVEKEPEVVSKLDDVPVVEEVIQPETTPTEVVNDSISAIEVTEKSLEAADILEDVTPTSEVKVPEPDSKVVEVPEPVVAVEDKSPEVVKVVEEKTEVIEPKEIAETKIPKGKSLEELMSKDQEPDAPAILETVTPTSHETPAEPIEINVGKVEEVSIVPDVVKTADIEVGKFEEVNEAEITKPADVANVVEELATEGALDAAKVEEQKEVENVKCEEAVEVKNVKVEEQQLETAKNEEVSHSNLATEVTEKPSEVETTSRDVEVVPEENREECVKDDKVASVEPSKDKSIDEKTDVVDTTTATATTTVDAPVEETKELVSEEKAADCVETGADKLDKAADTVEENAKPDAPILESSKDVTVPKAEEDLPKQDTPPKAKHSNNIMSKVKQSIVKVKKAIIGKSPSSKTILVDTKEDLKAK</sequence>
<dbReference type="PANTHER" id="PTHR37729:SF1">
    <property type="entry name" value="NEUROFILAMENT PROTEIN-LIKE PROTEIN"/>
    <property type="match status" value="1"/>
</dbReference>
<dbReference type="Proteomes" id="UP001202328">
    <property type="component" value="Unassembled WGS sequence"/>
</dbReference>
<protein>
    <submittedName>
        <fullName evidence="2">Uncharacterized protein</fullName>
    </submittedName>
</protein>
<gene>
    <name evidence="2" type="ORF">MKW98_003462</name>
</gene>
<comment type="caution">
    <text evidence="2">The sequence shown here is derived from an EMBL/GenBank/DDBJ whole genome shotgun (WGS) entry which is preliminary data.</text>
</comment>
<evidence type="ECO:0000313" key="2">
    <source>
        <dbReference type="EMBL" id="KAI3946899.1"/>
    </source>
</evidence>